<evidence type="ECO:0000313" key="1">
    <source>
        <dbReference type="EMBL" id="MFD1718289.1"/>
    </source>
</evidence>
<dbReference type="Proteomes" id="UP001597277">
    <property type="component" value="Unassembled WGS sequence"/>
</dbReference>
<evidence type="ECO:0000313" key="2">
    <source>
        <dbReference type="Proteomes" id="UP001597277"/>
    </source>
</evidence>
<reference evidence="2" key="1">
    <citation type="journal article" date="2019" name="Int. J. Syst. Evol. Microbiol.">
        <title>The Global Catalogue of Microorganisms (GCM) 10K type strain sequencing project: providing services to taxonomists for standard genome sequencing and annotation.</title>
        <authorList>
            <consortium name="The Broad Institute Genomics Platform"/>
            <consortium name="The Broad Institute Genome Sequencing Center for Infectious Disease"/>
            <person name="Wu L."/>
            <person name="Ma J."/>
        </authorList>
    </citation>
    <scope>NUCLEOTIDE SEQUENCE [LARGE SCALE GENOMIC DNA]</scope>
    <source>
        <strain evidence="2">JCM 17130</strain>
    </source>
</reference>
<gene>
    <name evidence="1" type="ORF">ACFSE6_10615</name>
</gene>
<accession>A0ABW4L8D6</accession>
<protein>
    <submittedName>
        <fullName evidence="1">Uncharacterized protein</fullName>
    </submittedName>
</protein>
<proteinExistence type="predicted"/>
<name>A0ABW4L8D6_9MICO</name>
<dbReference type="RefSeq" id="WP_388006284.1">
    <property type="nucleotide sequence ID" value="NZ_JBHUEE010000005.1"/>
</dbReference>
<comment type="caution">
    <text evidence="1">The sequence shown here is derived from an EMBL/GenBank/DDBJ whole genome shotgun (WGS) entry which is preliminary data.</text>
</comment>
<keyword evidence="2" id="KW-1185">Reference proteome</keyword>
<organism evidence="1 2">
    <name type="scientific">Georgenia deserti</name>
    <dbReference type="NCBI Taxonomy" id="2093781"/>
    <lineage>
        <taxon>Bacteria</taxon>
        <taxon>Bacillati</taxon>
        <taxon>Actinomycetota</taxon>
        <taxon>Actinomycetes</taxon>
        <taxon>Micrococcales</taxon>
        <taxon>Bogoriellaceae</taxon>
        <taxon>Georgenia</taxon>
    </lineage>
</organism>
<sequence>MNSYYPYIGEPNSVLARIHHEELLARAEEVHRLRDFKREGRLERQARRRLRRDGLL</sequence>
<dbReference type="EMBL" id="JBHUEE010000005">
    <property type="protein sequence ID" value="MFD1718289.1"/>
    <property type="molecule type" value="Genomic_DNA"/>
</dbReference>